<dbReference type="Pfam" id="PF08769">
    <property type="entry name" value="Spo0A_C"/>
    <property type="match status" value="1"/>
</dbReference>
<dbReference type="AlphaFoldDB" id="A0A8J2ZYR8"/>
<dbReference type="Proteomes" id="UP000656813">
    <property type="component" value="Unassembled WGS sequence"/>
</dbReference>
<sequence length="185" mass="21296">MEINKATREKVQKTLKRMQKAIDYNDKEYMSELLYHLAEVAYFEGLNNGEERNSGNEKTRHENTVFLKERLDSEISKLLLEIGVPAHIKGHRYLSDAISIVCQDFSTLSSITKGIYPQIAKKYNTTATRVERAIRHAIEIAWNRGDKESMTPILGTAVIQANVKPTNSEYLHLIADYIRRNLKEK</sequence>
<dbReference type="RefSeq" id="WP_188498582.1">
    <property type="nucleotide sequence ID" value="NZ_BMFV01000032.1"/>
</dbReference>
<evidence type="ECO:0000256" key="1">
    <source>
        <dbReference type="ARBA" id="ARBA00023015"/>
    </source>
</evidence>
<protein>
    <recommendedName>
        <fullName evidence="3">Sporulation initiation factor Spo0A C-terminal domain-containing protein</fullName>
    </recommendedName>
</protein>
<evidence type="ECO:0000259" key="3">
    <source>
        <dbReference type="Pfam" id="PF08769"/>
    </source>
</evidence>
<dbReference type="InterPro" id="IPR016032">
    <property type="entry name" value="Sig_transdc_resp-reg_C-effctor"/>
</dbReference>
<keyword evidence="2" id="KW-0804">Transcription</keyword>
<evidence type="ECO:0000313" key="5">
    <source>
        <dbReference type="Proteomes" id="UP000656813"/>
    </source>
</evidence>
<dbReference type="EMBL" id="BMFV01000032">
    <property type="protein sequence ID" value="GGH86385.1"/>
    <property type="molecule type" value="Genomic_DNA"/>
</dbReference>
<comment type="caution">
    <text evidence="4">The sequence shown here is derived from an EMBL/GenBank/DDBJ whole genome shotgun (WGS) entry which is preliminary data.</text>
</comment>
<organism evidence="4 5">
    <name type="scientific">Pullulanibacillus pueri</name>
    <dbReference type="NCBI Taxonomy" id="1437324"/>
    <lineage>
        <taxon>Bacteria</taxon>
        <taxon>Bacillati</taxon>
        <taxon>Bacillota</taxon>
        <taxon>Bacilli</taxon>
        <taxon>Bacillales</taxon>
        <taxon>Sporolactobacillaceae</taxon>
        <taxon>Pullulanibacillus</taxon>
    </lineage>
</organism>
<proteinExistence type="predicted"/>
<reference evidence="4" key="2">
    <citation type="submission" date="2020-09" db="EMBL/GenBank/DDBJ databases">
        <authorList>
            <person name="Sun Q."/>
            <person name="Zhou Y."/>
        </authorList>
    </citation>
    <scope>NUCLEOTIDE SEQUENCE</scope>
    <source>
        <strain evidence="4">CGMCC 1.12777</strain>
    </source>
</reference>
<dbReference type="Gene3D" id="1.10.10.10">
    <property type="entry name" value="Winged helix-like DNA-binding domain superfamily/Winged helix DNA-binding domain"/>
    <property type="match status" value="1"/>
</dbReference>
<dbReference type="GO" id="GO:0042173">
    <property type="term" value="P:regulation of sporulation resulting in formation of a cellular spore"/>
    <property type="evidence" value="ECO:0007669"/>
    <property type="project" value="InterPro"/>
</dbReference>
<evidence type="ECO:0000256" key="2">
    <source>
        <dbReference type="ARBA" id="ARBA00023163"/>
    </source>
</evidence>
<dbReference type="GO" id="GO:0003677">
    <property type="term" value="F:DNA binding"/>
    <property type="evidence" value="ECO:0007669"/>
    <property type="project" value="InterPro"/>
</dbReference>
<feature type="domain" description="Sporulation initiation factor Spo0A C-terminal" evidence="3">
    <location>
        <begin position="75"/>
        <end position="178"/>
    </location>
</feature>
<accession>A0A8J2ZYR8</accession>
<dbReference type="GO" id="GO:0003700">
    <property type="term" value="F:DNA-binding transcription factor activity"/>
    <property type="evidence" value="ECO:0007669"/>
    <property type="project" value="InterPro"/>
</dbReference>
<dbReference type="InterPro" id="IPR014879">
    <property type="entry name" value="Spo0A_C"/>
</dbReference>
<dbReference type="SUPFAM" id="SSF46894">
    <property type="entry name" value="C-terminal effector domain of the bipartite response regulators"/>
    <property type="match status" value="1"/>
</dbReference>
<keyword evidence="1" id="KW-0805">Transcription regulation</keyword>
<dbReference type="GO" id="GO:0005737">
    <property type="term" value="C:cytoplasm"/>
    <property type="evidence" value="ECO:0007669"/>
    <property type="project" value="InterPro"/>
</dbReference>
<evidence type="ECO:0000313" key="4">
    <source>
        <dbReference type="EMBL" id="GGH86385.1"/>
    </source>
</evidence>
<gene>
    <name evidence="4" type="ORF">GCM10007096_33970</name>
</gene>
<name>A0A8J2ZYR8_9BACL</name>
<dbReference type="GO" id="GO:0005509">
    <property type="term" value="F:calcium ion binding"/>
    <property type="evidence" value="ECO:0007669"/>
    <property type="project" value="InterPro"/>
</dbReference>
<reference evidence="4" key="1">
    <citation type="journal article" date="2014" name="Int. J. Syst. Evol. Microbiol.">
        <title>Complete genome sequence of Corynebacterium casei LMG S-19264T (=DSM 44701T), isolated from a smear-ripened cheese.</title>
        <authorList>
            <consortium name="US DOE Joint Genome Institute (JGI-PGF)"/>
            <person name="Walter F."/>
            <person name="Albersmeier A."/>
            <person name="Kalinowski J."/>
            <person name="Ruckert C."/>
        </authorList>
    </citation>
    <scope>NUCLEOTIDE SEQUENCE</scope>
    <source>
        <strain evidence="4">CGMCC 1.12777</strain>
    </source>
</reference>
<dbReference type="InterPro" id="IPR036388">
    <property type="entry name" value="WH-like_DNA-bd_sf"/>
</dbReference>
<keyword evidence="5" id="KW-1185">Reference proteome</keyword>